<dbReference type="EMBL" id="JAOPJF010000092">
    <property type="protein sequence ID" value="KAK1140022.1"/>
    <property type="molecule type" value="Genomic_DNA"/>
</dbReference>
<accession>A0ACC3AQM4</accession>
<protein>
    <submittedName>
        <fullName evidence="1">Uncharacterized protein</fullName>
    </submittedName>
</protein>
<gene>
    <name evidence="1" type="ORF">N8T08_010931</name>
</gene>
<sequence>MENELDHLNWNIKHALSQLEGPLSQELDSCLHVSPTSMSTSSGVYQKLLDTVQVLDKLLVTLTPPHMTLVDGVFAFTNSKVLLCASEYALADHVQGLQPCSISDLAESAGLHKQGLFQIVRYLRGMGYFHQDPKTGRLSNNRLSDLLRKDHWATWLNWVDFFPREYYDLISYLPDQLKSDQPKSATELFYNTDKPIYQYLAETGRIAGFHKVTGTGSVVESPGLLADYPWNEVKSETVIDIGAGVGDFIRSYLERFPDATAGAFELPSTAEILQQKFPPEDPLTSRLVSVTRGDFFKDEIPKSSVYLLRWILYNWGDEDCVKLLRRIRDTIILTPGISRVLIVESVLFEGRLGRGARYADIRMLARCRNKERTLEEYKRLAEEAGWRLDKVVSPRGCLTQVLELHPGGQGQCRQS</sequence>
<evidence type="ECO:0000313" key="2">
    <source>
        <dbReference type="Proteomes" id="UP001177260"/>
    </source>
</evidence>
<organism evidence="1 2">
    <name type="scientific">Aspergillus melleus</name>
    <dbReference type="NCBI Taxonomy" id="138277"/>
    <lineage>
        <taxon>Eukaryota</taxon>
        <taxon>Fungi</taxon>
        <taxon>Dikarya</taxon>
        <taxon>Ascomycota</taxon>
        <taxon>Pezizomycotina</taxon>
        <taxon>Eurotiomycetes</taxon>
        <taxon>Eurotiomycetidae</taxon>
        <taxon>Eurotiales</taxon>
        <taxon>Aspergillaceae</taxon>
        <taxon>Aspergillus</taxon>
        <taxon>Aspergillus subgen. Circumdati</taxon>
    </lineage>
</organism>
<dbReference type="Proteomes" id="UP001177260">
    <property type="component" value="Unassembled WGS sequence"/>
</dbReference>
<proteinExistence type="predicted"/>
<name>A0ACC3AQM4_9EURO</name>
<comment type="caution">
    <text evidence="1">The sequence shown here is derived from an EMBL/GenBank/DDBJ whole genome shotgun (WGS) entry which is preliminary data.</text>
</comment>
<keyword evidence="2" id="KW-1185">Reference proteome</keyword>
<evidence type="ECO:0000313" key="1">
    <source>
        <dbReference type="EMBL" id="KAK1140022.1"/>
    </source>
</evidence>
<reference evidence="1 2" key="1">
    <citation type="journal article" date="2023" name="ACS Omega">
        <title>Identification of the Neoaspergillic Acid Biosynthesis Gene Cluster by Establishing an In Vitro CRISPR-Ribonucleoprotein Genetic System in Aspergillus melleus.</title>
        <authorList>
            <person name="Yuan B."/>
            <person name="Grau M.F."/>
            <person name="Murata R.M."/>
            <person name="Torok T."/>
            <person name="Venkateswaran K."/>
            <person name="Stajich J.E."/>
            <person name="Wang C.C.C."/>
        </authorList>
    </citation>
    <scope>NUCLEOTIDE SEQUENCE [LARGE SCALE GENOMIC DNA]</scope>
    <source>
        <strain evidence="1 2">IMV 1140</strain>
    </source>
</reference>